<feature type="region of interest" description="Disordered" evidence="1">
    <location>
        <begin position="108"/>
        <end position="133"/>
    </location>
</feature>
<organism evidence="2 3">
    <name type="scientific">Nannocystis pusilla</name>
    <dbReference type="NCBI Taxonomy" id="889268"/>
    <lineage>
        <taxon>Bacteria</taxon>
        <taxon>Pseudomonadati</taxon>
        <taxon>Myxococcota</taxon>
        <taxon>Polyangia</taxon>
        <taxon>Nannocystales</taxon>
        <taxon>Nannocystaceae</taxon>
        <taxon>Nannocystis</taxon>
    </lineage>
</organism>
<accession>A0ABS7TXY6</accession>
<dbReference type="RefSeq" id="WP_224194749.1">
    <property type="nucleotide sequence ID" value="NZ_JAIRAU010000037.1"/>
</dbReference>
<evidence type="ECO:0000313" key="3">
    <source>
        <dbReference type="Proteomes" id="UP001139031"/>
    </source>
</evidence>
<dbReference type="PROSITE" id="PS51257">
    <property type="entry name" value="PROKAR_LIPOPROTEIN"/>
    <property type="match status" value="1"/>
</dbReference>
<feature type="compositionally biased region" description="Low complexity" evidence="1">
    <location>
        <begin position="108"/>
        <end position="125"/>
    </location>
</feature>
<keyword evidence="3" id="KW-1185">Reference proteome</keyword>
<dbReference type="Proteomes" id="UP001139031">
    <property type="component" value="Unassembled WGS sequence"/>
</dbReference>
<reference evidence="2" key="1">
    <citation type="submission" date="2021-08" db="EMBL/GenBank/DDBJ databases">
        <authorList>
            <person name="Stevens D.C."/>
        </authorList>
    </citation>
    <scope>NUCLEOTIDE SEQUENCE</scope>
    <source>
        <strain evidence="2">DSM 53165</strain>
    </source>
</reference>
<protein>
    <recommendedName>
        <fullName evidence="4">Lipoprotein</fullName>
    </recommendedName>
</protein>
<comment type="caution">
    <text evidence="2">The sequence shown here is derived from an EMBL/GenBank/DDBJ whole genome shotgun (WGS) entry which is preliminary data.</text>
</comment>
<evidence type="ECO:0000313" key="2">
    <source>
        <dbReference type="EMBL" id="MBZ5712997.1"/>
    </source>
</evidence>
<proteinExistence type="predicted"/>
<evidence type="ECO:0008006" key="4">
    <source>
        <dbReference type="Google" id="ProtNLM"/>
    </source>
</evidence>
<dbReference type="EMBL" id="JAIRAU010000037">
    <property type="protein sequence ID" value="MBZ5712997.1"/>
    <property type="molecule type" value="Genomic_DNA"/>
</dbReference>
<evidence type="ECO:0000256" key="1">
    <source>
        <dbReference type="SAM" id="MobiDB-lite"/>
    </source>
</evidence>
<sequence length="133" mass="12804">MRPLRPAFALSLALAGCGPDKPTSSASDTTTDAPVCQASEDCPDGQACLEIICNGHGLPGCPFFACVIGCALPGAATPTWSCVDNAGCCGDAVCENGFCVDVTATGTASTSATTGGATTSTSATGSGTGSSGE</sequence>
<name>A0ABS7TXY6_9BACT</name>
<gene>
    <name evidence="2" type="ORF">K7C98_27485</name>
</gene>